<gene>
    <name evidence="10" type="ORF">AEAE_0864</name>
</gene>
<keyword evidence="7 9" id="KW-0472">Membrane</keyword>
<evidence type="ECO:0000256" key="5">
    <source>
        <dbReference type="ARBA" id="ARBA00022692"/>
    </source>
</evidence>
<keyword evidence="4" id="KW-1003">Cell membrane</keyword>
<evidence type="ECO:0000256" key="9">
    <source>
        <dbReference type="SAM" id="Phobius"/>
    </source>
</evidence>
<proteinExistence type="inferred from homology"/>
<evidence type="ECO:0000256" key="2">
    <source>
        <dbReference type="ARBA" id="ARBA00009773"/>
    </source>
</evidence>
<dbReference type="RefSeq" id="WP_158520503.1">
    <property type="nucleotide sequence ID" value="NZ_JACBYZ010000001.1"/>
</dbReference>
<feature type="transmembrane region" description="Helical" evidence="9">
    <location>
        <begin position="103"/>
        <end position="125"/>
    </location>
</feature>
<dbReference type="GO" id="GO:0055085">
    <property type="term" value="P:transmembrane transport"/>
    <property type="evidence" value="ECO:0007669"/>
    <property type="project" value="TreeGrafter"/>
</dbReference>
<protein>
    <submittedName>
        <fullName evidence="10">AI-2E family transporter</fullName>
    </submittedName>
</protein>
<evidence type="ECO:0000256" key="3">
    <source>
        <dbReference type="ARBA" id="ARBA00022448"/>
    </source>
</evidence>
<comment type="caution">
    <text evidence="10">The sequence shown here is derived from an EMBL/GenBank/DDBJ whole genome shotgun (WGS) entry which is preliminary data.</text>
</comment>
<dbReference type="Pfam" id="PF01594">
    <property type="entry name" value="AI-2E_transport"/>
    <property type="match status" value="1"/>
</dbReference>
<feature type="transmembrane region" description="Helical" evidence="9">
    <location>
        <begin position="79"/>
        <end position="97"/>
    </location>
</feature>
<keyword evidence="5 9" id="KW-0812">Transmembrane</keyword>
<dbReference type="EMBL" id="MWWU01000002">
    <property type="protein sequence ID" value="OZG56376.1"/>
    <property type="molecule type" value="Genomic_DNA"/>
</dbReference>
<evidence type="ECO:0000256" key="7">
    <source>
        <dbReference type="ARBA" id="ARBA00023136"/>
    </source>
</evidence>
<name>A0A261FBV0_9BIFI</name>
<evidence type="ECO:0000256" key="6">
    <source>
        <dbReference type="ARBA" id="ARBA00022989"/>
    </source>
</evidence>
<dbReference type="PANTHER" id="PTHR21716">
    <property type="entry name" value="TRANSMEMBRANE PROTEIN"/>
    <property type="match status" value="1"/>
</dbReference>
<dbReference type="InterPro" id="IPR002549">
    <property type="entry name" value="AI-2E-like"/>
</dbReference>
<evidence type="ECO:0000313" key="11">
    <source>
        <dbReference type="Proteomes" id="UP000228976"/>
    </source>
</evidence>
<feature type="transmembrane region" description="Helical" evidence="9">
    <location>
        <begin position="305"/>
        <end position="329"/>
    </location>
</feature>
<evidence type="ECO:0000256" key="8">
    <source>
        <dbReference type="SAM" id="MobiDB-lite"/>
    </source>
</evidence>
<dbReference type="AlphaFoldDB" id="A0A261FBV0"/>
<accession>A0A261FBV0</accession>
<sequence>MKSQKAIPQIGEQQKVVLPGTPEEQIAKERTKQVELNQVRAAQEAAGETGESARRKYDVNRLFLAENDPRKPPAWLPRAILMVMVAIFLGIFIYQYWGNVEGLFVNVIICLFIALAMEPAVAGLVRHGWKRSVAALSVWFAVLIVVGILVAMFGSMFVQQVTGLISGIPHLYSELASFVRAQFDYQLPAFNALGNLIAQNIQTSWITDILGSTAGAASWLMEFGTSLMVILFVTYYFSAGLPNMRRSICSWLPQRSQRRFLVVWSVIEGQVSSFLSSRVILAVISAICMGIYMRVTDIPYWLPLAMMYAIISQFVPMVGGIIGAILPVIVAWSDQGLKSALLIVVYTLVYQQIENMLIAPKIQENTMAVHPAVGLVAVFAFSNLFGLLGALLALPVVASVQVVMTAYLQRQELVDSTLLDVGSGKVAKSKLARSAQLLSQKLTDQGRVVRSTSGRIITATDLQILQAEKQFADYSEENSEANHERDFPGHPFMSAEELDATETVALAKRSAGSLRAQWRKNQEAQASPDMVTQDLMKQNLASASAHTDEEHNSGDNLESTSEVHR</sequence>
<evidence type="ECO:0000256" key="4">
    <source>
        <dbReference type="ARBA" id="ARBA00022475"/>
    </source>
</evidence>
<keyword evidence="6 9" id="KW-1133">Transmembrane helix</keyword>
<keyword evidence="3" id="KW-0813">Transport</keyword>
<feature type="transmembrane region" description="Helical" evidence="9">
    <location>
        <begin position="260"/>
        <end position="293"/>
    </location>
</feature>
<dbReference type="PANTHER" id="PTHR21716:SF53">
    <property type="entry name" value="PERMEASE PERM-RELATED"/>
    <property type="match status" value="1"/>
</dbReference>
<feature type="transmembrane region" description="Helical" evidence="9">
    <location>
        <begin position="137"/>
        <end position="158"/>
    </location>
</feature>
<evidence type="ECO:0000313" key="10">
    <source>
        <dbReference type="EMBL" id="OZG56376.1"/>
    </source>
</evidence>
<dbReference type="OrthoDB" id="5242074at2"/>
<feature type="transmembrane region" description="Helical" evidence="9">
    <location>
        <begin position="373"/>
        <end position="400"/>
    </location>
</feature>
<feature type="compositionally biased region" description="Polar residues" evidence="8">
    <location>
        <begin position="554"/>
        <end position="565"/>
    </location>
</feature>
<feature type="region of interest" description="Disordered" evidence="8">
    <location>
        <begin position="517"/>
        <end position="565"/>
    </location>
</feature>
<feature type="transmembrane region" description="Helical" evidence="9">
    <location>
        <begin position="336"/>
        <end position="353"/>
    </location>
</feature>
<reference evidence="10 11" key="1">
    <citation type="journal article" date="2017" name="BMC Genomics">
        <title>Comparative genomic and phylogenomic analyses of the Bifidobacteriaceae family.</title>
        <authorList>
            <person name="Lugli G.A."/>
            <person name="Milani C."/>
            <person name="Turroni F."/>
            <person name="Duranti S."/>
            <person name="Mancabelli L."/>
            <person name="Mangifesta M."/>
            <person name="Ferrario C."/>
            <person name="Modesto M."/>
            <person name="Mattarelli P."/>
            <person name="Jiri K."/>
            <person name="van Sinderen D."/>
            <person name="Ventura M."/>
        </authorList>
    </citation>
    <scope>NUCLEOTIDE SEQUENCE [LARGE SCALE GENOMIC DNA]</scope>
    <source>
        <strain evidence="10 11">LMG 21773</strain>
    </source>
</reference>
<dbReference type="GO" id="GO:0005886">
    <property type="term" value="C:plasma membrane"/>
    <property type="evidence" value="ECO:0007669"/>
    <property type="project" value="UniProtKB-SubCell"/>
</dbReference>
<dbReference type="Proteomes" id="UP000228976">
    <property type="component" value="Unassembled WGS sequence"/>
</dbReference>
<comment type="subcellular location">
    <subcellularLocation>
        <location evidence="1">Cell membrane</location>
        <topology evidence="1">Multi-pass membrane protein</topology>
    </subcellularLocation>
</comment>
<comment type="similarity">
    <text evidence="2">Belongs to the autoinducer-2 exporter (AI-2E) (TC 2.A.86) family.</text>
</comment>
<evidence type="ECO:0000256" key="1">
    <source>
        <dbReference type="ARBA" id="ARBA00004651"/>
    </source>
</evidence>
<keyword evidence="11" id="KW-1185">Reference proteome</keyword>
<feature type="transmembrane region" description="Helical" evidence="9">
    <location>
        <begin position="219"/>
        <end position="239"/>
    </location>
</feature>
<feature type="compositionally biased region" description="Polar residues" evidence="8">
    <location>
        <begin position="535"/>
        <end position="545"/>
    </location>
</feature>
<organism evidence="10 11">
    <name type="scientific">Aeriscardovia aeriphila</name>
    <dbReference type="NCBI Taxonomy" id="218139"/>
    <lineage>
        <taxon>Bacteria</taxon>
        <taxon>Bacillati</taxon>
        <taxon>Actinomycetota</taxon>
        <taxon>Actinomycetes</taxon>
        <taxon>Bifidobacteriales</taxon>
        <taxon>Bifidobacteriaceae</taxon>
        <taxon>Aeriscardovia</taxon>
    </lineage>
</organism>